<reference evidence="3" key="3">
    <citation type="submission" date="2018-08" db="UniProtKB">
        <authorList>
            <consortium name="EnsemblPlants"/>
        </authorList>
    </citation>
    <scope>IDENTIFICATION</scope>
    <source>
        <strain evidence="3">cv. Bd21</strain>
    </source>
</reference>
<accession>A0A2K2DEL6</accession>
<gene>
    <name evidence="2" type="ORF">BRADI_2g48428v3</name>
</gene>
<name>A0A2K2DEL6_BRADI</name>
<dbReference type="InParanoid" id="A0A2K2DEL6"/>
<keyword evidence="1" id="KW-0812">Transmembrane</keyword>
<protein>
    <submittedName>
        <fullName evidence="2 3">Uncharacterized protein</fullName>
    </submittedName>
</protein>
<evidence type="ECO:0000313" key="4">
    <source>
        <dbReference type="Proteomes" id="UP000008810"/>
    </source>
</evidence>
<keyword evidence="4" id="KW-1185">Reference proteome</keyword>
<keyword evidence="1" id="KW-1133">Transmembrane helix</keyword>
<proteinExistence type="predicted"/>
<feature type="transmembrane region" description="Helical" evidence="1">
    <location>
        <begin position="23"/>
        <end position="43"/>
    </location>
</feature>
<keyword evidence="1" id="KW-0472">Membrane</keyword>
<evidence type="ECO:0000313" key="2">
    <source>
        <dbReference type="EMBL" id="PNT72732.1"/>
    </source>
</evidence>
<reference evidence="2 3" key="1">
    <citation type="journal article" date="2010" name="Nature">
        <title>Genome sequencing and analysis of the model grass Brachypodium distachyon.</title>
        <authorList>
            <consortium name="International Brachypodium Initiative"/>
        </authorList>
    </citation>
    <scope>NUCLEOTIDE SEQUENCE [LARGE SCALE GENOMIC DNA]</scope>
    <source>
        <strain evidence="2 3">Bd21</strain>
    </source>
</reference>
<sequence length="137" mass="15684">MTSPVDCTGTNGRRGQPDVERGVSYNNGCFHCWSILLLARFLLLHFSKSMTFDLASVCYGITRQSSLLNKLGSILPFSYGNYFVFMSSFFGMYGIKIMYSPMLCQIKQSRTVLHKVNSYLRPDFIRHTLQLYTIVHS</sequence>
<dbReference type="EnsemblPlants" id="PNT72732">
    <property type="protein sequence ID" value="PNT72732"/>
    <property type="gene ID" value="BRADI_2g48428v3"/>
</dbReference>
<reference evidence="2" key="2">
    <citation type="submission" date="2017-06" db="EMBL/GenBank/DDBJ databases">
        <title>WGS assembly of Brachypodium distachyon.</title>
        <authorList>
            <consortium name="The International Brachypodium Initiative"/>
            <person name="Lucas S."/>
            <person name="Harmon-Smith M."/>
            <person name="Lail K."/>
            <person name="Tice H."/>
            <person name="Grimwood J."/>
            <person name="Bruce D."/>
            <person name="Barry K."/>
            <person name="Shu S."/>
            <person name="Lindquist E."/>
            <person name="Wang M."/>
            <person name="Pitluck S."/>
            <person name="Vogel J.P."/>
            <person name="Garvin D.F."/>
            <person name="Mockler T.C."/>
            <person name="Schmutz J."/>
            <person name="Rokhsar D."/>
            <person name="Bevan M.W."/>
        </authorList>
    </citation>
    <scope>NUCLEOTIDE SEQUENCE</scope>
    <source>
        <strain evidence="2">Bd21</strain>
    </source>
</reference>
<dbReference type="Gramene" id="PNT72732">
    <property type="protein sequence ID" value="PNT72732"/>
    <property type="gene ID" value="BRADI_2g48428v3"/>
</dbReference>
<organism evidence="2">
    <name type="scientific">Brachypodium distachyon</name>
    <name type="common">Purple false brome</name>
    <name type="synonym">Trachynia distachya</name>
    <dbReference type="NCBI Taxonomy" id="15368"/>
    <lineage>
        <taxon>Eukaryota</taxon>
        <taxon>Viridiplantae</taxon>
        <taxon>Streptophyta</taxon>
        <taxon>Embryophyta</taxon>
        <taxon>Tracheophyta</taxon>
        <taxon>Spermatophyta</taxon>
        <taxon>Magnoliopsida</taxon>
        <taxon>Liliopsida</taxon>
        <taxon>Poales</taxon>
        <taxon>Poaceae</taxon>
        <taxon>BOP clade</taxon>
        <taxon>Pooideae</taxon>
        <taxon>Stipodae</taxon>
        <taxon>Brachypodieae</taxon>
        <taxon>Brachypodium</taxon>
    </lineage>
</organism>
<dbReference type="AlphaFoldDB" id="A0A2K2DEL6"/>
<dbReference type="EMBL" id="CM000881">
    <property type="protein sequence ID" value="PNT72732.1"/>
    <property type="molecule type" value="Genomic_DNA"/>
</dbReference>
<evidence type="ECO:0000313" key="3">
    <source>
        <dbReference type="EnsemblPlants" id="PNT72732"/>
    </source>
</evidence>
<feature type="transmembrane region" description="Helical" evidence="1">
    <location>
        <begin position="79"/>
        <end position="99"/>
    </location>
</feature>
<dbReference type="Proteomes" id="UP000008810">
    <property type="component" value="Chromosome 2"/>
</dbReference>
<evidence type="ECO:0000256" key="1">
    <source>
        <dbReference type="SAM" id="Phobius"/>
    </source>
</evidence>